<dbReference type="InterPro" id="IPR037523">
    <property type="entry name" value="VOC_core"/>
</dbReference>
<dbReference type="EMBL" id="UINC01038678">
    <property type="protein sequence ID" value="SVB36034.1"/>
    <property type="molecule type" value="Genomic_DNA"/>
</dbReference>
<feature type="domain" description="VOC" evidence="2">
    <location>
        <begin position="135"/>
        <end position="257"/>
    </location>
</feature>
<dbReference type="PROSITE" id="PS51819">
    <property type="entry name" value="VOC"/>
    <property type="match status" value="2"/>
</dbReference>
<dbReference type="Pfam" id="PF13669">
    <property type="entry name" value="Glyoxalase_4"/>
    <property type="match status" value="2"/>
</dbReference>
<dbReference type="SUPFAM" id="SSF54593">
    <property type="entry name" value="Glyoxalase/Bleomycin resistance protein/Dihydroxybiphenyl dioxygenase"/>
    <property type="match status" value="2"/>
</dbReference>
<gene>
    <name evidence="3" type="ORF">METZ01_LOCUS188888</name>
</gene>
<protein>
    <recommendedName>
        <fullName evidence="2">VOC domain-containing protein</fullName>
    </recommendedName>
</protein>
<accession>A0A382DDH1</accession>
<dbReference type="InterPro" id="IPR029068">
    <property type="entry name" value="Glyas_Bleomycin-R_OHBP_Dase"/>
</dbReference>
<feature type="domain" description="VOC" evidence="2">
    <location>
        <begin position="1"/>
        <end position="118"/>
    </location>
</feature>
<name>A0A382DDH1_9ZZZZ</name>
<dbReference type="GO" id="GO:0004493">
    <property type="term" value="F:methylmalonyl-CoA epimerase activity"/>
    <property type="evidence" value="ECO:0007669"/>
    <property type="project" value="TreeGrafter"/>
</dbReference>
<dbReference type="AlphaFoldDB" id="A0A382DDH1"/>
<dbReference type="PANTHER" id="PTHR43048:SF3">
    <property type="entry name" value="METHYLMALONYL-COA EPIMERASE, MITOCHONDRIAL"/>
    <property type="match status" value="1"/>
</dbReference>
<keyword evidence="1" id="KW-0479">Metal-binding</keyword>
<dbReference type="InterPro" id="IPR051785">
    <property type="entry name" value="MMCE/EMCE_epimerase"/>
</dbReference>
<dbReference type="GO" id="GO:0046872">
    <property type="term" value="F:metal ion binding"/>
    <property type="evidence" value="ECO:0007669"/>
    <property type="project" value="UniProtKB-KW"/>
</dbReference>
<reference evidence="3" key="1">
    <citation type="submission" date="2018-05" db="EMBL/GenBank/DDBJ databases">
        <authorList>
            <person name="Lanie J.A."/>
            <person name="Ng W.-L."/>
            <person name="Kazmierczak K.M."/>
            <person name="Andrzejewski T.M."/>
            <person name="Davidsen T.M."/>
            <person name="Wayne K.J."/>
            <person name="Tettelin H."/>
            <person name="Glass J.I."/>
            <person name="Rusch D."/>
            <person name="Podicherti R."/>
            <person name="Tsui H.-C.T."/>
            <person name="Winkler M.E."/>
        </authorList>
    </citation>
    <scope>NUCLEOTIDE SEQUENCE</scope>
</reference>
<organism evidence="3">
    <name type="scientific">marine metagenome</name>
    <dbReference type="NCBI Taxonomy" id="408172"/>
    <lineage>
        <taxon>unclassified sequences</taxon>
        <taxon>metagenomes</taxon>
        <taxon>ecological metagenomes</taxon>
    </lineage>
</organism>
<dbReference type="GO" id="GO:0046491">
    <property type="term" value="P:L-methylmalonyl-CoA metabolic process"/>
    <property type="evidence" value="ECO:0007669"/>
    <property type="project" value="TreeGrafter"/>
</dbReference>
<evidence type="ECO:0000259" key="2">
    <source>
        <dbReference type="PROSITE" id="PS51819"/>
    </source>
</evidence>
<dbReference type="PANTHER" id="PTHR43048">
    <property type="entry name" value="METHYLMALONYL-COA EPIMERASE"/>
    <property type="match status" value="1"/>
</dbReference>
<evidence type="ECO:0000313" key="3">
    <source>
        <dbReference type="EMBL" id="SVB36034.1"/>
    </source>
</evidence>
<proteinExistence type="predicted"/>
<evidence type="ECO:0000256" key="1">
    <source>
        <dbReference type="ARBA" id="ARBA00022723"/>
    </source>
</evidence>
<dbReference type="Gene3D" id="3.10.180.10">
    <property type="entry name" value="2,3-Dihydroxybiphenyl 1,2-Dioxygenase, domain 1"/>
    <property type="match status" value="2"/>
</dbReference>
<sequence>MDGAVGWFEKSFGAVNAGGGPMQQSYAVPSGGRNAYVRFGHVEAEIIEPSDKTELTAGRLAMHHVGYVVADIEQSTAALIAKGFKFAGDSARTNVMGQQLRYFDSSSVNGALVHITQLPASSGSEAAGSGIDIDRIVHAGYRVKDLDKAIAWYVDNYDGELIGGGPSRTGGRNAFVNFGNVQVELIQPPDTSSLSDDVHDMDHVGYVVGDIPTCMGGCQERGLQFVADTPNTNSVQQQVLYFDTETTQGSRMHLKVVPS</sequence>